<sequence>DKISKNLPIVTEKINDIYVSKPYNILEISVRLLKINIFKTASDIALSVKPNL</sequence>
<organism evidence="1 2">
    <name type="scientific">Gigaspora margarita</name>
    <dbReference type="NCBI Taxonomy" id="4874"/>
    <lineage>
        <taxon>Eukaryota</taxon>
        <taxon>Fungi</taxon>
        <taxon>Fungi incertae sedis</taxon>
        <taxon>Mucoromycota</taxon>
        <taxon>Glomeromycotina</taxon>
        <taxon>Glomeromycetes</taxon>
        <taxon>Diversisporales</taxon>
        <taxon>Gigasporaceae</taxon>
        <taxon>Gigaspora</taxon>
    </lineage>
</organism>
<accession>A0ABN7XH51</accession>
<evidence type="ECO:0000313" key="2">
    <source>
        <dbReference type="Proteomes" id="UP000789901"/>
    </source>
</evidence>
<feature type="non-terminal residue" evidence="1">
    <location>
        <position position="1"/>
    </location>
</feature>
<name>A0ABN7XH51_GIGMA</name>
<reference evidence="1 2" key="1">
    <citation type="submission" date="2021-06" db="EMBL/GenBank/DDBJ databases">
        <authorList>
            <person name="Kallberg Y."/>
            <person name="Tangrot J."/>
            <person name="Rosling A."/>
        </authorList>
    </citation>
    <scope>NUCLEOTIDE SEQUENCE [LARGE SCALE GENOMIC DNA]</scope>
    <source>
        <strain evidence="1 2">120-4 pot B 10/14</strain>
    </source>
</reference>
<protein>
    <submittedName>
        <fullName evidence="1">35978_t:CDS:1</fullName>
    </submittedName>
</protein>
<keyword evidence="2" id="KW-1185">Reference proteome</keyword>
<gene>
    <name evidence="1" type="ORF">GMARGA_LOCUS43333</name>
</gene>
<dbReference type="Proteomes" id="UP000789901">
    <property type="component" value="Unassembled WGS sequence"/>
</dbReference>
<comment type="caution">
    <text evidence="1">The sequence shown here is derived from an EMBL/GenBank/DDBJ whole genome shotgun (WGS) entry which is preliminary data.</text>
</comment>
<evidence type="ECO:0000313" key="1">
    <source>
        <dbReference type="EMBL" id="CAG8854512.1"/>
    </source>
</evidence>
<proteinExistence type="predicted"/>
<dbReference type="EMBL" id="CAJVQB010139032">
    <property type="protein sequence ID" value="CAG8854512.1"/>
    <property type="molecule type" value="Genomic_DNA"/>
</dbReference>